<sequence length="97" mass="11409">MADERARLIEDEVFLLADSGELPEVAYHAALWQLCRDSDGPRLTLTDAEKELLQDAALRRCQRIILRDLNPAFRDRRIWRGPQRSICNWQHRINALR</sequence>
<organism evidence="1 2">
    <name type="scientific">Candidatus Electronema aureum</name>
    <dbReference type="NCBI Taxonomy" id="2005002"/>
    <lineage>
        <taxon>Bacteria</taxon>
        <taxon>Pseudomonadati</taxon>
        <taxon>Thermodesulfobacteriota</taxon>
        <taxon>Desulfobulbia</taxon>
        <taxon>Desulfobulbales</taxon>
        <taxon>Desulfobulbaceae</taxon>
        <taxon>Candidatus Electronema</taxon>
    </lineage>
</organism>
<dbReference type="AlphaFoldDB" id="A0A521G5M4"/>
<dbReference type="InterPro" id="IPR057148">
    <property type="entry name" value="DUF7826"/>
</dbReference>
<evidence type="ECO:0000313" key="2">
    <source>
        <dbReference type="Proteomes" id="UP000316238"/>
    </source>
</evidence>
<keyword evidence="2" id="KW-1185">Reference proteome</keyword>
<comment type="caution">
    <text evidence="1">The sequence shown here is derived from an EMBL/GenBank/DDBJ whole genome shotgun (WGS) entry which is preliminary data.</text>
</comment>
<proteinExistence type="predicted"/>
<dbReference type="Proteomes" id="UP000316238">
    <property type="component" value="Unassembled WGS sequence"/>
</dbReference>
<name>A0A521G5M4_9BACT</name>
<evidence type="ECO:0000313" key="1">
    <source>
        <dbReference type="EMBL" id="TAA76305.1"/>
    </source>
</evidence>
<dbReference type="EMBL" id="NQJD01000001">
    <property type="protein sequence ID" value="TAA76305.1"/>
    <property type="molecule type" value="Genomic_DNA"/>
</dbReference>
<reference evidence="1" key="1">
    <citation type="submission" date="2017-07" db="EMBL/GenBank/DDBJ databases">
        <title>The cable genome - Insights into the physiology and evolution of filamentous bacteria capable of sulfide oxidation via long distance electron transfer.</title>
        <authorList>
            <person name="Thorup C."/>
            <person name="Bjerg J.T."/>
            <person name="Schreiber L."/>
            <person name="Nielsen L.P."/>
            <person name="Kjeldsen K.U."/>
            <person name="Boesen T."/>
            <person name="Boggild A."/>
            <person name="Meysman F."/>
            <person name="Geelhoed J."/>
            <person name="Schramm A."/>
        </authorList>
    </citation>
    <scope>NUCLEOTIDE SEQUENCE [LARGE SCALE GENOMIC DNA]</scope>
    <source>
        <strain evidence="1">GS</strain>
    </source>
</reference>
<dbReference type="Pfam" id="PF25159">
    <property type="entry name" value="DUF7826"/>
    <property type="match status" value="1"/>
</dbReference>
<accession>A0A521G5M4</accession>
<protein>
    <submittedName>
        <fullName evidence="1">Uncharacterized protein</fullName>
    </submittedName>
</protein>
<gene>
    <name evidence="1" type="ORF">CDV28_101208</name>
</gene>